<gene>
    <name evidence="5" type="ORF">GK108_10075</name>
</gene>
<dbReference type="Proteomes" id="UP000474175">
    <property type="component" value="Unassembled WGS sequence"/>
</dbReference>
<dbReference type="PROSITE" id="PS50949">
    <property type="entry name" value="HTH_GNTR"/>
    <property type="match status" value="1"/>
</dbReference>
<dbReference type="Pfam" id="PF00392">
    <property type="entry name" value="GntR"/>
    <property type="match status" value="1"/>
</dbReference>
<keyword evidence="6" id="KW-1185">Reference proteome</keyword>
<dbReference type="InterPro" id="IPR000524">
    <property type="entry name" value="Tscrpt_reg_HTH_GntR"/>
</dbReference>
<dbReference type="Gene3D" id="1.10.10.10">
    <property type="entry name" value="Winged helix-like DNA-binding domain superfamily/Winged helix DNA-binding domain"/>
    <property type="match status" value="1"/>
</dbReference>
<dbReference type="SUPFAM" id="SSF46785">
    <property type="entry name" value="Winged helix' DNA-binding domain"/>
    <property type="match status" value="1"/>
</dbReference>
<dbReference type="SMART" id="SM00895">
    <property type="entry name" value="FCD"/>
    <property type="match status" value="1"/>
</dbReference>
<organism evidence="5 6">
    <name type="scientific">Spirosoma terrae</name>
    <dbReference type="NCBI Taxonomy" id="1968276"/>
    <lineage>
        <taxon>Bacteria</taxon>
        <taxon>Pseudomonadati</taxon>
        <taxon>Bacteroidota</taxon>
        <taxon>Cytophagia</taxon>
        <taxon>Cytophagales</taxon>
        <taxon>Cytophagaceae</taxon>
        <taxon>Spirosoma</taxon>
    </lineage>
</organism>
<dbReference type="SUPFAM" id="SSF48008">
    <property type="entry name" value="GntR ligand-binding domain-like"/>
    <property type="match status" value="1"/>
</dbReference>
<evidence type="ECO:0000256" key="1">
    <source>
        <dbReference type="ARBA" id="ARBA00023015"/>
    </source>
</evidence>
<dbReference type="PANTHER" id="PTHR43537">
    <property type="entry name" value="TRANSCRIPTIONAL REGULATOR, GNTR FAMILY"/>
    <property type="match status" value="1"/>
</dbReference>
<dbReference type="Gene3D" id="1.20.120.530">
    <property type="entry name" value="GntR ligand-binding domain-like"/>
    <property type="match status" value="1"/>
</dbReference>
<dbReference type="InterPro" id="IPR036390">
    <property type="entry name" value="WH_DNA-bd_sf"/>
</dbReference>
<keyword evidence="1" id="KW-0805">Transcription regulation</keyword>
<sequence>MNTPIQKRSLADEVASLISAYIQSGHYVVNQKLPTEPELMKQFGVGRSSIREAIRMLANSGMLRVQQGVGTFVEEYSANNETLQQRLKRAKARDIDEVRQLIEVKIAQKAAVNRTEEQLAIIEEFLVQRGKAAQAGLLEECVQADINFHLSIAKASGNDILIDLYQAFSSQLKDWFLQIYPDTQSFIQTNELHKSLFQSISERDEEKTLLYATQILNH</sequence>
<dbReference type="InterPro" id="IPR008920">
    <property type="entry name" value="TF_FadR/GntR_C"/>
</dbReference>
<dbReference type="InterPro" id="IPR036388">
    <property type="entry name" value="WH-like_DNA-bd_sf"/>
</dbReference>
<evidence type="ECO:0000259" key="4">
    <source>
        <dbReference type="PROSITE" id="PS50949"/>
    </source>
</evidence>
<dbReference type="PRINTS" id="PR00035">
    <property type="entry name" value="HTHGNTR"/>
</dbReference>
<accession>A0A6L9L9Z4</accession>
<evidence type="ECO:0000313" key="6">
    <source>
        <dbReference type="Proteomes" id="UP000474175"/>
    </source>
</evidence>
<keyword evidence="3" id="KW-0804">Transcription</keyword>
<reference evidence="5 6" key="1">
    <citation type="submission" date="2020-02" db="EMBL/GenBank/DDBJ databases">
        <title>Draft genome sequence of two Spirosoma agri KCTC 52727 and Spirosoma terrae KCTC 52035.</title>
        <authorList>
            <person name="Rojas J."/>
            <person name="Ambika Manirajan B."/>
            <person name="Suarez C."/>
            <person name="Ratering S."/>
            <person name="Schnell S."/>
        </authorList>
    </citation>
    <scope>NUCLEOTIDE SEQUENCE [LARGE SCALE GENOMIC DNA]</scope>
    <source>
        <strain evidence="5 6">KCTC 52035</strain>
    </source>
</reference>
<dbReference type="Pfam" id="PF07729">
    <property type="entry name" value="FCD"/>
    <property type="match status" value="1"/>
</dbReference>
<dbReference type="SMART" id="SM00345">
    <property type="entry name" value="HTH_GNTR"/>
    <property type="match status" value="1"/>
</dbReference>
<evidence type="ECO:0000256" key="2">
    <source>
        <dbReference type="ARBA" id="ARBA00023125"/>
    </source>
</evidence>
<protein>
    <submittedName>
        <fullName evidence="5">FadR family transcriptional regulator</fullName>
    </submittedName>
</protein>
<dbReference type="EMBL" id="JAAFZH010000003">
    <property type="protein sequence ID" value="NDU95218.1"/>
    <property type="molecule type" value="Genomic_DNA"/>
</dbReference>
<dbReference type="PANTHER" id="PTHR43537:SF47">
    <property type="entry name" value="REGULATORY PROTEIN GNTR HTH"/>
    <property type="match status" value="1"/>
</dbReference>
<dbReference type="GO" id="GO:0003677">
    <property type="term" value="F:DNA binding"/>
    <property type="evidence" value="ECO:0007669"/>
    <property type="project" value="UniProtKB-KW"/>
</dbReference>
<dbReference type="InterPro" id="IPR011711">
    <property type="entry name" value="GntR_C"/>
</dbReference>
<feature type="domain" description="HTH gntR-type" evidence="4">
    <location>
        <begin position="8"/>
        <end position="76"/>
    </location>
</feature>
<evidence type="ECO:0000313" key="5">
    <source>
        <dbReference type="EMBL" id="NDU95218.1"/>
    </source>
</evidence>
<dbReference type="GO" id="GO:0003700">
    <property type="term" value="F:DNA-binding transcription factor activity"/>
    <property type="evidence" value="ECO:0007669"/>
    <property type="project" value="InterPro"/>
</dbReference>
<name>A0A6L9L9Z4_9BACT</name>
<evidence type="ECO:0000256" key="3">
    <source>
        <dbReference type="ARBA" id="ARBA00023163"/>
    </source>
</evidence>
<comment type="caution">
    <text evidence="5">The sequence shown here is derived from an EMBL/GenBank/DDBJ whole genome shotgun (WGS) entry which is preliminary data.</text>
</comment>
<dbReference type="AlphaFoldDB" id="A0A6L9L9Z4"/>
<keyword evidence="2" id="KW-0238">DNA-binding</keyword>
<proteinExistence type="predicted"/>
<dbReference type="CDD" id="cd07377">
    <property type="entry name" value="WHTH_GntR"/>
    <property type="match status" value="1"/>
</dbReference>